<dbReference type="OrthoDB" id="6433315at2759"/>
<keyword evidence="2" id="KW-1185">Reference proteome</keyword>
<dbReference type="Proteomes" id="UP000887013">
    <property type="component" value="Unassembled WGS sequence"/>
</dbReference>
<name>A0A8X6IXF1_NEPPI</name>
<dbReference type="EMBL" id="BMAW01094049">
    <property type="protein sequence ID" value="GFS63487.1"/>
    <property type="molecule type" value="Genomic_DNA"/>
</dbReference>
<evidence type="ECO:0000313" key="2">
    <source>
        <dbReference type="Proteomes" id="UP000887013"/>
    </source>
</evidence>
<gene>
    <name evidence="1" type="ORF">NPIL_686591</name>
</gene>
<dbReference type="AlphaFoldDB" id="A0A8X6IXF1"/>
<accession>A0A8X6IXF1</accession>
<evidence type="ECO:0000313" key="1">
    <source>
        <dbReference type="EMBL" id="GFS63487.1"/>
    </source>
</evidence>
<comment type="caution">
    <text evidence="1">The sequence shown here is derived from an EMBL/GenBank/DDBJ whole genome shotgun (WGS) entry which is preliminary data.</text>
</comment>
<organism evidence="1 2">
    <name type="scientific">Nephila pilipes</name>
    <name type="common">Giant wood spider</name>
    <name type="synonym">Nephila maculata</name>
    <dbReference type="NCBI Taxonomy" id="299642"/>
    <lineage>
        <taxon>Eukaryota</taxon>
        <taxon>Metazoa</taxon>
        <taxon>Ecdysozoa</taxon>
        <taxon>Arthropoda</taxon>
        <taxon>Chelicerata</taxon>
        <taxon>Arachnida</taxon>
        <taxon>Araneae</taxon>
        <taxon>Araneomorphae</taxon>
        <taxon>Entelegynae</taxon>
        <taxon>Araneoidea</taxon>
        <taxon>Nephilidae</taxon>
        <taxon>Nephila</taxon>
    </lineage>
</organism>
<sequence>MRGHFNPRMKASLIYSFRAKDNCLWEYECPLFALGYDDAQASGRGFEDLLNSSSLKIIFDASDPPTYLYYNGGRSNPDLLRVSSNLSDYSKRRVIEDPGSGQSFYREYAFLYCFAKIIRVLWIGTNVAEFLLKLILCRWIRLKRINYYTS</sequence>
<proteinExistence type="predicted"/>
<reference evidence="1" key="1">
    <citation type="submission" date="2020-08" db="EMBL/GenBank/DDBJ databases">
        <title>Multicomponent nature underlies the extraordinary mechanical properties of spider dragline silk.</title>
        <authorList>
            <person name="Kono N."/>
            <person name="Nakamura H."/>
            <person name="Mori M."/>
            <person name="Yoshida Y."/>
            <person name="Ohtoshi R."/>
            <person name="Malay A.D."/>
            <person name="Moran D.A.P."/>
            <person name="Tomita M."/>
            <person name="Numata K."/>
            <person name="Arakawa K."/>
        </authorList>
    </citation>
    <scope>NUCLEOTIDE SEQUENCE</scope>
</reference>
<protein>
    <submittedName>
        <fullName evidence="1">Uncharacterized protein</fullName>
    </submittedName>
</protein>